<feature type="compositionally biased region" description="Low complexity" evidence="8">
    <location>
        <begin position="330"/>
        <end position="350"/>
    </location>
</feature>
<feature type="compositionally biased region" description="Polar residues" evidence="8">
    <location>
        <begin position="267"/>
        <end position="277"/>
    </location>
</feature>
<dbReference type="SUPFAM" id="SSF140111">
    <property type="entry name" value="Endosomal sorting complex assembly domain"/>
    <property type="match status" value="1"/>
</dbReference>
<dbReference type="Gene3D" id="6.10.140.820">
    <property type="match status" value="1"/>
</dbReference>
<keyword evidence="11" id="KW-0675">Receptor</keyword>
<accession>A0AAJ0DE90</accession>
<gene>
    <name evidence="11" type="primary">STP22</name>
    <name evidence="11" type="ORF">LTR09_006487</name>
</gene>
<dbReference type="GO" id="GO:0043130">
    <property type="term" value="F:ubiquitin binding"/>
    <property type="evidence" value="ECO:0007669"/>
    <property type="project" value="TreeGrafter"/>
</dbReference>
<dbReference type="CDD" id="cd11685">
    <property type="entry name" value="UEV_TSG101-like"/>
    <property type="match status" value="1"/>
</dbReference>
<dbReference type="PANTHER" id="PTHR23306">
    <property type="entry name" value="TUMOR SUSCEPTIBILITY GENE 101 PROTEIN-RELATED"/>
    <property type="match status" value="1"/>
</dbReference>
<dbReference type="InterPro" id="IPR017916">
    <property type="entry name" value="SB_dom"/>
</dbReference>
<name>A0AAJ0DE90_9PEZI</name>
<reference evidence="11" key="1">
    <citation type="submission" date="2023-04" db="EMBL/GenBank/DDBJ databases">
        <title>Black Yeasts Isolated from many extreme environments.</title>
        <authorList>
            <person name="Coleine C."/>
            <person name="Stajich J.E."/>
            <person name="Selbmann L."/>
        </authorList>
    </citation>
    <scope>NUCLEOTIDE SEQUENCE</scope>
    <source>
        <strain evidence="11">CCFEE 5312</strain>
    </source>
</reference>
<keyword evidence="6" id="KW-0175">Coiled coil</keyword>
<proteinExistence type="inferred from homology"/>
<dbReference type="InterPro" id="IPR052070">
    <property type="entry name" value="ESCRT-I_UEV_domain"/>
</dbReference>
<dbReference type="GO" id="GO:0000813">
    <property type="term" value="C:ESCRT I complex"/>
    <property type="evidence" value="ECO:0007669"/>
    <property type="project" value="TreeGrafter"/>
</dbReference>
<evidence type="ECO:0000259" key="10">
    <source>
        <dbReference type="PROSITE" id="PS51322"/>
    </source>
</evidence>
<organism evidence="11 12">
    <name type="scientific">Extremus antarcticus</name>
    <dbReference type="NCBI Taxonomy" id="702011"/>
    <lineage>
        <taxon>Eukaryota</taxon>
        <taxon>Fungi</taxon>
        <taxon>Dikarya</taxon>
        <taxon>Ascomycota</taxon>
        <taxon>Pezizomycotina</taxon>
        <taxon>Dothideomycetes</taxon>
        <taxon>Dothideomycetidae</taxon>
        <taxon>Mycosphaerellales</taxon>
        <taxon>Extremaceae</taxon>
        <taxon>Extremus</taxon>
    </lineage>
</organism>
<dbReference type="GO" id="GO:0006886">
    <property type="term" value="P:intracellular protein transport"/>
    <property type="evidence" value="ECO:0007669"/>
    <property type="project" value="UniProtKB-ARBA"/>
</dbReference>
<feature type="compositionally biased region" description="Pro residues" evidence="8">
    <location>
        <begin position="254"/>
        <end position="264"/>
    </location>
</feature>
<keyword evidence="4" id="KW-0967">Endosome</keyword>
<feature type="region of interest" description="Disordered" evidence="8">
    <location>
        <begin position="148"/>
        <end position="426"/>
    </location>
</feature>
<dbReference type="EMBL" id="JAWDJX010000021">
    <property type="protein sequence ID" value="KAK3052277.1"/>
    <property type="molecule type" value="Genomic_DNA"/>
</dbReference>
<evidence type="ECO:0000256" key="1">
    <source>
        <dbReference type="ARBA" id="ARBA00004177"/>
    </source>
</evidence>
<dbReference type="PROSITE" id="PS51312">
    <property type="entry name" value="SB"/>
    <property type="match status" value="1"/>
</dbReference>
<keyword evidence="12" id="KW-1185">Reference proteome</keyword>
<feature type="compositionally biased region" description="Low complexity" evidence="8">
    <location>
        <begin position="358"/>
        <end position="369"/>
    </location>
</feature>
<evidence type="ECO:0000313" key="12">
    <source>
        <dbReference type="Proteomes" id="UP001271007"/>
    </source>
</evidence>
<feature type="compositionally biased region" description="Pro residues" evidence="8">
    <location>
        <begin position="384"/>
        <end position="396"/>
    </location>
</feature>
<dbReference type="PROSITE" id="PS51322">
    <property type="entry name" value="UEV"/>
    <property type="match status" value="1"/>
</dbReference>
<dbReference type="PANTHER" id="PTHR23306:SF3">
    <property type="entry name" value="TUMOR SUPPRESSOR PROTEIN 101"/>
    <property type="match status" value="1"/>
</dbReference>
<comment type="caution">
    <text evidence="11">The sequence shown here is derived from an EMBL/GenBank/DDBJ whole genome shotgun (WGS) entry which is preliminary data.</text>
</comment>
<evidence type="ECO:0000259" key="9">
    <source>
        <dbReference type="PROSITE" id="PS51312"/>
    </source>
</evidence>
<evidence type="ECO:0000256" key="6">
    <source>
        <dbReference type="ARBA" id="ARBA00023054"/>
    </source>
</evidence>
<evidence type="ECO:0000256" key="8">
    <source>
        <dbReference type="SAM" id="MobiDB-lite"/>
    </source>
</evidence>
<dbReference type="InterPro" id="IPR037202">
    <property type="entry name" value="ESCRT_assembly_dom"/>
</dbReference>
<dbReference type="Pfam" id="PF09454">
    <property type="entry name" value="Vps23_core"/>
    <property type="match status" value="1"/>
</dbReference>
<dbReference type="AlphaFoldDB" id="A0AAJ0DE90"/>
<feature type="compositionally biased region" description="Pro residues" evidence="8">
    <location>
        <begin position="280"/>
        <end position="297"/>
    </location>
</feature>
<dbReference type="Proteomes" id="UP001271007">
    <property type="component" value="Unassembled WGS sequence"/>
</dbReference>
<feature type="domain" description="UEV" evidence="10">
    <location>
        <begin position="6"/>
        <end position="151"/>
    </location>
</feature>
<evidence type="ECO:0000256" key="3">
    <source>
        <dbReference type="ARBA" id="ARBA00022448"/>
    </source>
</evidence>
<keyword evidence="3 7" id="KW-0813">Transport</keyword>
<feature type="compositionally biased region" description="Low complexity" evidence="8">
    <location>
        <begin position="214"/>
        <end position="226"/>
    </location>
</feature>
<evidence type="ECO:0000256" key="4">
    <source>
        <dbReference type="ARBA" id="ARBA00022753"/>
    </source>
</evidence>
<dbReference type="SUPFAM" id="SSF54495">
    <property type="entry name" value="UBC-like"/>
    <property type="match status" value="1"/>
</dbReference>
<protein>
    <submittedName>
        <fullName evidence="11">Suppressor protein stp22 of temperature-sensitive alpha-factor receptor and arginine permease</fullName>
    </submittedName>
</protein>
<evidence type="ECO:0000256" key="5">
    <source>
        <dbReference type="ARBA" id="ARBA00022927"/>
    </source>
</evidence>
<comment type="subcellular location">
    <subcellularLocation>
        <location evidence="1">Endosome</location>
    </subcellularLocation>
</comment>
<feature type="domain" description="SB" evidence="9">
    <location>
        <begin position="520"/>
        <end position="588"/>
    </location>
</feature>
<evidence type="ECO:0000256" key="2">
    <source>
        <dbReference type="ARBA" id="ARBA00009594"/>
    </source>
</evidence>
<evidence type="ECO:0000256" key="7">
    <source>
        <dbReference type="PROSITE-ProRule" id="PRU00644"/>
    </source>
</evidence>
<dbReference type="GO" id="GO:0072666">
    <property type="term" value="P:establishment of protein localization to vacuole"/>
    <property type="evidence" value="ECO:0007669"/>
    <property type="project" value="UniProtKB-ARBA"/>
</dbReference>
<dbReference type="PRINTS" id="PR01217">
    <property type="entry name" value="PRICHEXTENSN"/>
</dbReference>
<dbReference type="GO" id="GO:0043162">
    <property type="term" value="P:ubiquitin-dependent protein catabolic process via the multivesicular body sorting pathway"/>
    <property type="evidence" value="ECO:0007669"/>
    <property type="project" value="UniProtKB-ARBA"/>
</dbReference>
<feature type="compositionally biased region" description="Low complexity" evidence="8">
    <location>
        <begin position="405"/>
        <end position="415"/>
    </location>
</feature>
<dbReference type="InterPro" id="IPR008883">
    <property type="entry name" value="UEV_N"/>
</dbReference>
<keyword evidence="5 7" id="KW-0653">Protein transport</keyword>
<evidence type="ECO:0000313" key="11">
    <source>
        <dbReference type="EMBL" id="KAK3052277.1"/>
    </source>
</evidence>
<dbReference type="InterPro" id="IPR016135">
    <property type="entry name" value="UBQ-conjugating_enzyme/RWD"/>
</dbReference>
<feature type="compositionally biased region" description="Low complexity" evidence="8">
    <location>
        <begin position="149"/>
        <end position="171"/>
    </location>
</feature>
<dbReference type="Gene3D" id="3.10.110.10">
    <property type="entry name" value="Ubiquitin Conjugating Enzyme"/>
    <property type="match status" value="1"/>
</dbReference>
<dbReference type="Pfam" id="PF05743">
    <property type="entry name" value="UEV"/>
    <property type="match status" value="1"/>
</dbReference>
<sequence length="589" mass="65767">MAQISEKVLAWLYRVLHEYQDPQRTYSDAVRTLTTHPSLNPRTEVYSHENGTSALLLTLSGTLPVNFRGNTYRFPVQLWIPQLYPQEPPMAYVIPGQDMVIRPGQHVSVDGRIYHPYLADWSRIWDRASLAEFLEYLQQAFAKEPPVISRAQQQQYQRPIGQVQPQQQPGASPAPPSLPPKQRVGSAGPAETTNGSIPPPRPPKPGDEPAATYPTRSSSRQLSQSGPPLPPLPHERPQADPYAGSSTNRQPVYGGPPPSQPQAMPPHNQQYRSNRSSGPPLRPIPTQPGVPQQPYPPQRSAYDRSPVSPVSPINGYSQLPEQYRQPGPLPQQQMPQPQYRQPNSQPQSYPQYPPHQQPQPAYQNTQQPQQYPPQQPHPQQYLPQQPPPQKKPPPPDLLSDPFDLARPNPSSNSQAPAPPIPPNPEKEHLLHAISASLVQRAQQTISQNLSAITPLQAQHHALRLAHSNLETELLQLSQLDQTLATNESILRRAIQDCDRTIETAKSKPPPPIDDVLIAPTMVANQLWTLCAEEAACRETMYVLQRAVDRGRVSGSDFVRQMRSLGRECFLKMVLARKCARGMGLEGQVR</sequence>
<comment type="similarity">
    <text evidence="2">Belongs to the ubiquitin-conjugating enzyme family. UEV subfamily.</text>
</comment>